<keyword evidence="10" id="KW-0539">Nucleus</keyword>
<dbReference type="AlphaFoldDB" id="A0A0D6EQL1"/>
<keyword evidence="8 11" id="KW-0694">RNA-binding</keyword>
<feature type="compositionally biased region" description="Acidic residues" evidence="13">
    <location>
        <begin position="336"/>
        <end position="345"/>
    </location>
</feature>
<dbReference type="InterPro" id="IPR000571">
    <property type="entry name" value="Znf_CCCH"/>
</dbReference>
<feature type="compositionally biased region" description="Low complexity" evidence="13">
    <location>
        <begin position="7"/>
        <end position="16"/>
    </location>
</feature>
<dbReference type="GO" id="GO:0000974">
    <property type="term" value="C:Prp19 complex"/>
    <property type="evidence" value="ECO:0007669"/>
    <property type="project" value="TreeGrafter"/>
</dbReference>
<keyword evidence="17" id="KW-1185">Reference proteome</keyword>
<feature type="domain" description="RRM" evidence="14">
    <location>
        <begin position="166"/>
        <end position="284"/>
    </location>
</feature>
<dbReference type="InterPro" id="IPR039171">
    <property type="entry name" value="Cwc2/Slt11"/>
</dbReference>
<feature type="zinc finger region" description="C3H1-type" evidence="12">
    <location>
        <begin position="107"/>
        <end position="129"/>
    </location>
</feature>
<protein>
    <submittedName>
        <fullName evidence="16">SPOSA6832_03601-mRNA-1:cds</fullName>
    </submittedName>
</protein>
<evidence type="ECO:0000256" key="9">
    <source>
        <dbReference type="ARBA" id="ARBA00023187"/>
    </source>
</evidence>
<evidence type="ECO:0000256" key="11">
    <source>
        <dbReference type="PROSITE-ProRule" id="PRU00176"/>
    </source>
</evidence>
<dbReference type="PROSITE" id="PS50103">
    <property type="entry name" value="ZF_C3H1"/>
    <property type="match status" value="1"/>
</dbReference>
<dbReference type="InterPro" id="IPR032297">
    <property type="entry name" value="Torus"/>
</dbReference>
<evidence type="ECO:0000256" key="2">
    <source>
        <dbReference type="ARBA" id="ARBA00008024"/>
    </source>
</evidence>
<dbReference type="GO" id="GO:0071006">
    <property type="term" value="C:U2-type catalytic step 1 spliceosome"/>
    <property type="evidence" value="ECO:0007669"/>
    <property type="project" value="TreeGrafter"/>
</dbReference>
<reference evidence="17" key="1">
    <citation type="submission" date="2015-02" db="EMBL/GenBank/DDBJ databases">
        <authorList>
            <person name="Gon?alves P."/>
        </authorList>
    </citation>
    <scope>NUCLEOTIDE SEQUENCE [LARGE SCALE GENOMIC DNA]</scope>
</reference>
<keyword evidence="6 12" id="KW-0863">Zinc-finger</keyword>
<dbReference type="OrthoDB" id="10251848at2759"/>
<dbReference type="GO" id="GO:0008380">
    <property type="term" value="P:RNA splicing"/>
    <property type="evidence" value="ECO:0007669"/>
    <property type="project" value="UniProtKB-KW"/>
</dbReference>
<feature type="non-terminal residue" evidence="16">
    <location>
        <position position="1"/>
    </location>
</feature>
<evidence type="ECO:0000256" key="10">
    <source>
        <dbReference type="ARBA" id="ARBA00023242"/>
    </source>
</evidence>
<comment type="subcellular location">
    <subcellularLocation>
        <location evidence="1">Nucleus</location>
    </subcellularLocation>
</comment>
<evidence type="ECO:0000313" key="17">
    <source>
        <dbReference type="Proteomes" id="UP000243876"/>
    </source>
</evidence>
<evidence type="ECO:0000259" key="15">
    <source>
        <dbReference type="PROSITE" id="PS50103"/>
    </source>
</evidence>
<dbReference type="InterPro" id="IPR000504">
    <property type="entry name" value="RRM_dom"/>
</dbReference>
<feature type="compositionally biased region" description="Basic and acidic residues" evidence="13">
    <location>
        <begin position="346"/>
        <end position="362"/>
    </location>
</feature>
<keyword evidence="9" id="KW-0508">mRNA splicing</keyword>
<dbReference type="GO" id="GO:0036002">
    <property type="term" value="F:pre-mRNA binding"/>
    <property type="evidence" value="ECO:0007669"/>
    <property type="project" value="TreeGrafter"/>
</dbReference>
<keyword evidence="5" id="KW-0747">Spliceosome</keyword>
<dbReference type="Pfam" id="PF16131">
    <property type="entry name" value="Torus"/>
    <property type="match status" value="1"/>
</dbReference>
<sequence length="429" mass="47072">MSDHDAPAASNAVAAPPKKKMVKRKPARKQAPLTPQPASPRHPQVEQGQVEKKQPEQTGQTYNVWYHKWAGGDKYDSYGIKEKSQTRVDIRKDAGYTRADGGGNNYVCLFFARGCCPYGSECSYLHRLPPPQHILPDASLDVFGREKHSGYRDDMGGVGSFNRQNRTLYIGRIKETRETAEVIEEHFSEFGEIERSESSVPVSEAVRGWRSASNCASASKRAESDSLVTAEIDSSFLLTVKILSNRGVAFVTYVSELNAQFAKEAMMHQSLENDEVLNVRWATEDPNPTAKRSEHARLVQEGERGIARALDPDFVQRVRELDELEGTVEPRRPADEGDGEGDGDEDARAGKRQRIEIEEEPRQPALPVEAPPPPPAPAGAAGILSAHAVDSLKYMAALRQQKQAQPVVVKASTPAGLGGLAAYGSDDED</sequence>
<comment type="similarity">
    <text evidence="2">Belongs to the RRM CWC2 family.</text>
</comment>
<dbReference type="PROSITE" id="PS50102">
    <property type="entry name" value="RRM"/>
    <property type="match status" value="1"/>
</dbReference>
<dbReference type="PANTHER" id="PTHR14089:SF2">
    <property type="entry name" value="PRE-MRNA-SPLICING FACTOR CWC2"/>
    <property type="match status" value="1"/>
</dbReference>
<feature type="region of interest" description="Disordered" evidence="13">
    <location>
        <begin position="1"/>
        <end position="58"/>
    </location>
</feature>
<evidence type="ECO:0000256" key="6">
    <source>
        <dbReference type="ARBA" id="ARBA00022771"/>
    </source>
</evidence>
<accession>A0A0D6EQL1</accession>
<dbReference type="GO" id="GO:0017070">
    <property type="term" value="F:U6 snRNA binding"/>
    <property type="evidence" value="ECO:0007669"/>
    <property type="project" value="TreeGrafter"/>
</dbReference>
<dbReference type="InterPro" id="IPR035979">
    <property type="entry name" value="RBD_domain_sf"/>
</dbReference>
<feature type="region of interest" description="Disordered" evidence="13">
    <location>
        <begin position="404"/>
        <end position="429"/>
    </location>
</feature>
<evidence type="ECO:0000259" key="14">
    <source>
        <dbReference type="PROSITE" id="PS50102"/>
    </source>
</evidence>
<evidence type="ECO:0000256" key="1">
    <source>
        <dbReference type="ARBA" id="ARBA00004123"/>
    </source>
</evidence>
<name>A0A0D6EQL1_SPOSA</name>
<dbReference type="Proteomes" id="UP000243876">
    <property type="component" value="Unassembled WGS sequence"/>
</dbReference>
<evidence type="ECO:0000256" key="5">
    <source>
        <dbReference type="ARBA" id="ARBA00022728"/>
    </source>
</evidence>
<dbReference type="GO" id="GO:0006397">
    <property type="term" value="P:mRNA processing"/>
    <property type="evidence" value="ECO:0007669"/>
    <property type="project" value="UniProtKB-KW"/>
</dbReference>
<dbReference type="PANTHER" id="PTHR14089">
    <property type="entry name" value="PRE-MRNA-SPLICING FACTOR RBM22"/>
    <property type="match status" value="1"/>
</dbReference>
<gene>
    <name evidence="16" type="primary">SPOSA6832_03601</name>
</gene>
<evidence type="ECO:0000256" key="7">
    <source>
        <dbReference type="ARBA" id="ARBA00022833"/>
    </source>
</evidence>
<evidence type="ECO:0000313" key="16">
    <source>
        <dbReference type="EMBL" id="CEQ41855.1"/>
    </source>
</evidence>
<organism evidence="16 17">
    <name type="scientific">Sporidiobolus salmonicolor</name>
    <name type="common">Yeast-like fungus</name>
    <name type="synonym">Sporobolomyces salmonicolor</name>
    <dbReference type="NCBI Taxonomy" id="5005"/>
    <lineage>
        <taxon>Eukaryota</taxon>
        <taxon>Fungi</taxon>
        <taxon>Dikarya</taxon>
        <taxon>Basidiomycota</taxon>
        <taxon>Pucciniomycotina</taxon>
        <taxon>Microbotryomycetes</taxon>
        <taxon>Sporidiobolales</taxon>
        <taxon>Sporidiobolaceae</taxon>
        <taxon>Sporobolomyces</taxon>
    </lineage>
</organism>
<dbReference type="Gene3D" id="3.30.70.330">
    <property type="match status" value="1"/>
</dbReference>
<dbReference type="InterPro" id="IPR012677">
    <property type="entry name" value="Nucleotide-bd_a/b_plait_sf"/>
</dbReference>
<dbReference type="GO" id="GO:0071007">
    <property type="term" value="C:U2-type catalytic step 2 spliceosome"/>
    <property type="evidence" value="ECO:0007669"/>
    <property type="project" value="TreeGrafter"/>
</dbReference>
<dbReference type="SUPFAM" id="SSF54928">
    <property type="entry name" value="RNA-binding domain, RBD"/>
    <property type="match status" value="1"/>
</dbReference>
<dbReference type="EMBL" id="CENE01000018">
    <property type="protein sequence ID" value="CEQ41855.1"/>
    <property type="molecule type" value="Genomic_DNA"/>
</dbReference>
<feature type="region of interest" description="Disordered" evidence="13">
    <location>
        <begin position="321"/>
        <end position="382"/>
    </location>
</feature>
<evidence type="ECO:0000256" key="13">
    <source>
        <dbReference type="SAM" id="MobiDB-lite"/>
    </source>
</evidence>
<feature type="domain" description="C3H1-type" evidence="15">
    <location>
        <begin position="107"/>
        <end position="129"/>
    </location>
</feature>
<evidence type="ECO:0000256" key="3">
    <source>
        <dbReference type="ARBA" id="ARBA00022664"/>
    </source>
</evidence>
<dbReference type="GO" id="GO:0008270">
    <property type="term" value="F:zinc ion binding"/>
    <property type="evidence" value="ECO:0007669"/>
    <property type="project" value="UniProtKB-KW"/>
</dbReference>
<proteinExistence type="inferred from homology"/>
<keyword evidence="4 12" id="KW-0479">Metal-binding</keyword>
<keyword evidence="3" id="KW-0507">mRNA processing</keyword>
<evidence type="ECO:0000256" key="12">
    <source>
        <dbReference type="PROSITE-ProRule" id="PRU00723"/>
    </source>
</evidence>
<evidence type="ECO:0000256" key="8">
    <source>
        <dbReference type="ARBA" id="ARBA00022884"/>
    </source>
</evidence>
<feature type="compositionally biased region" description="Basic residues" evidence="13">
    <location>
        <begin position="17"/>
        <end position="28"/>
    </location>
</feature>
<evidence type="ECO:0000256" key="4">
    <source>
        <dbReference type="ARBA" id="ARBA00022723"/>
    </source>
</evidence>
<keyword evidence="7 12" id="KW-0862">Zinc</keyword>